<dbReference type="AlphaFoldDB" id="A0A9D4MT26"/>
<gene>
    <name evidence="2" type="ORF">DPMN_005214</name>
</gene>
<accession>A0A9D4MT26</accession>
<name>A0A9D4MT26_DREPO</name>
<organism evidence="2 3">
    <name type="scientific">Dreissena polymorpha</name>
    <name type="common">Zebra mussel</name>
    <name type="synonym">Mytilus polymorpha</name>
    <dbReference type="NCBI Taxonomy" id="45954"/>
    <lineage>
        <taxon>Eukaryota</taxon>
        <taxon>Metazoa</taxon>
        <taxon>Spiralia</taxon>
        <taxon>Lophotrochozoa</taxon>
        <taxon>Mollusca</taxon>
        <taxon>Bivalvia</taxon>
        <taxon>Autobranchia</taxon>
        <taxon>Heteroconchia</taxon>
        <taxon>Euheterodonta</taxon>
        <taxon>Imparidentia</taxon>
        <taxon>Neoheterodontei</taxon>
        <taxon>Myida</taxon>
        <taxon>Dreissenoidea</taxon>
        <taxon>Dreissenidae</taxon>
        <taxon>Dreissena</taxon>
    </lineage>
</organism>
<keyword evidence="3" id="KW-1185">Reference proteome</keyword>
<evidence type="ECO:0000313" key="2">
    <source>
        <dbReference type="EMBL" id="KAH3881289.1"/>
    </source>
</evidence>
<proteinExistence type="predicted"/>
<feature type="region of interest" description="Disordered" evidence="1">
    <location>
        <begin position="1"/>
        <end position="21"/>
    </location>
</feature>
<dbReference type="Proteomes" id="UP000828390">
    <property type="component" value="Unassembled WGS sequence"/>
</dbReference>
<sequence>MFAAAATSRHPGVAHGNTSGDYTGLTAISGLNVTPNLIKHWSPFTFTIGHFQAQVSGIYGF</sequence>
<dbReference type="EMBL" id="JAIWYP010000001">
    <property type="protein sequence ID" value="KAH3881289.1"/>
    <property type="molecule type" value="Genomic_DNA"/>
</dbReference>
<reference evidence="2" key="2">
    <citation type="submission" date="2020-11" db="EMBL/GenBank/DDBJ databases">
        <authorList>
            <person name="McCartney M.A."/>
            <person name="Auch B."/>
            <person name="Kono T."/>
            <person name="Mallez S."/>
            <person name="Becker A."/>
            <person name="Gohl D.M."/>
            <person name="Silverstein K.A.T."/>
            <person name="Koren S."/>
            <person name="Bechman K.B."/>
            <person name="Herman A."/>
            <person name="Abrahante J.E."/>
            <person name="Garbe J."/>
        </authorList>
    </citation>
    <scope>NUCLEOTIDE SEQUENCE</scope>
    <source>
        <strain evidence="2">Duluth1</strain>
        <tissue evidence="2">Whole animal</tissue>
    </source>
</reference>
<protein>
    <submittedName>
        <fullName evidence="2">Uncharacterized protein</fullName>
    </submittedName>
</protein>
<comment type="caution">
    <text evidence="2">The sequence shown here is derived from an EMBL/GenBank/DDBJ whole genome shotgun (WGS) entry which is preliminary data.</text>
</comment>
<reference evidence="2" key="1">
    <citation type="journal article" date="2019" name="bioRxiv">
        <title>The Genome of the Zebra Mussel, Dreissena polymorpha: A Resource for Invasive Species Research.</title>
        <authorList>
            <person name="McCartney M.A."/>
            <person name="Auch B."/>
            <person name="Kono T."/>
            <person name="Mallez S."/>
            <person name="Zhang Y."/>
            <person name="Obille A."/>
            <person name="Becker A."/>
            <person name="Abrahante J.E."/>
            <person name="Garbe J."/>
            <person name="Badalamenti J.P."/>
            <person name="Herman A."/>
            <person name="Mangelson H."/>
            <person name="Liachko I."/>
            <person name="Sullivan S."/>
            <person name="Sone E.D."/>
            <person name="Koren S."/>
            <person name="Silverstein K.A.T."/>
            <person name="Beckman K.B."/>
            <person name="Gohl D.M."/>
        </authorList>
    </citation>
    <scope>NUCLEOTIDE SEQUENCE</scope>
    <source>
        <strain evidence="2">Duluth1</strain>
        <tissue evidence="2">Whole animal</tissue>
    </source>
</reference>
<evidence type="ECO:0000256" key="1">
    <source>
        <dbReference type="SAM" id="MobiDB-lite"/>
    </source>
</evidence>
<evidence type="ECO:0000313" key="3">
    <source>
        <dbReference type="Proteomes" id="UP000828390"/>
    </source>
</evidence>